<dbReference type="PATRIC" id="fig|634498.28.peg.431"/>
<dbReference type="HOGENOM" id="CLU_1933279_0_0_2"/>
<evidence type="ECO:0000313" key="2">
    <source>
        <dbReference type="Proteomes" id="UP000008680"/>
    </source>
</evidence>
<accession>D3E0N4</accession>
<dbReference type="GeneID" id="8770069"/>
<dbReference type="AlphaFoldDB" id="D3E0N4"/>
<dbReference type="Proteomes" id="UP000008680">
    <property type="component" value="Chromosome"/>
</dbReference>
<keyword evidence="2" id="KW-1185">Reference proteome</keyword>
<organism evidence="1 2">
    <name type="scientific">Methanobrevibacter ruminantium (strain ATCC 35063 / DSM 1093 / JCM 13430 / OCM 146 / M1)</name>
    <name type="common">Methanobacterium ruminantium</name>
    <dbReference type="NCBI Taxonomy" id="634498"/>
    <lineage>
        <taxon>Archaea</taxon>
        <taxon>Methanobacteriati</taxon>
        <taxon>Methanobacteriota</taxon>
        <taxon>Methanomada group</taxon>
        <taxon>Methanobacteria</taxon>
        <taxon>Methanobacteriales</taxon>
        <taxon>Methanobacteriaceae</taxon>
        <taxon>Methanobrevibacter</taxon>
    </lineage>
</organism>
<dbReference type="EMBL" id="CP001719">
    <property type="protein sequence ID" value="ADC46280.1"/>
    <property type="molecule type" value="Genomic_DNA"/>
</dbReference>
<name>D3E0N4_METRM</name>
<dbReference type="KEGG" id="mru:mru_0429"/>
<gene>
    <name evidence="1" type="ordered locus">mru_0429</name>
</gene>
<protein>
    <submittedName>
        <fullName evidence="1">Uncharacterized protein</fullName>
    </submittedName>
</protein>
<sequence length="130" mass="15213">MNEFGQLQLIWIRRLARETGRITALIEAGNLSVIDLVRYKKSISSMDGFCRFVIESQDWDDVRRIPEIVEDVEEKLFLHFYEMIDRFDGEGAHLDFSKEDEGKICLNFDDASLEDIVFTIIDDEDIDVFL</sequence>
<dbReference type="OrthoDB" id="382606at2157"/>
<evidence type="ECO:0000313" key="1">
    <source>
        <dbReference type="EMBL" id="ADC46280.1"/>
    </source>
</evidence>
<proteinExistence type="predicted"/>
<dbReference type="RefSeq" id="WP_012955231.1">
    <property type="nucleotide sequence ID" value="NC_013790.1"/>
</dbReference>
<reference evidence="1 2" key="1">
    <citation type="journal article" date="2010" name="PLoS ONE">
        <title>The genome sequence of the rumen methanogen Methanobrevibacter ruminantium reveals new possibilities for controlling ruminant methane emissions.</title>
        <authorList>
            <person name="Leahy S.C."/>
            <person name="Kelly W.J."/>
            <person name="Altermann E."/>
            <person name="Ronimus R.S."/>
            <person name="Yeoman C.J."/>
            <person name="Pacheco D.M."/>
            <person name="Li D."/>
            <person name="Kong Z."/>
            <person name="McTavish S."/>
            <person name="Sang C."/>
            <person name="Lambie S.C."/>
            <person name="Janssen P.H."/>
            <person name="Dey D."/>
            <person name="Attwood G.T."/>
        </authorList>
    </citation>
    <scope>NUCLEOTIDE SEQUENCE [LARGE SCALE GENOMIC DNA]</scope>
    <source>
        <strain evidence="2">ATCC 35063 / DSM 1093 / JCM 13430 / OCM 146 / M1</strain>
    </source>
</reference>